<keyword evidence="6" id="KW-0949">S-adenosyl-L-methionine</keyword>
<name>A0A0A0JJ53_9MICO</name>
<protein>
    <submittedName>
        <fullName evidence="8">Precorrin-3B C17-methyltransferase</fullName>
    </submittedName>
</protein>
<evidence type="ECO:0000259" key="7">
    <source>
        <dbReference type="Pfam" id="PF00590"/>
    </source>
</evidence>
<dbReference type="PANTHER" id="PTHR47036:SF1">
    <property type="entry name" value="COBALT-FACTOR III C(17)-METHYLTRANSFERASE-RELATED"/>
    <property type="match status" value="1"/>
</dbReference>
<dbReference type="NCBIfam" id="TIGR01466">
    <property type="entry name" value="cobJ_cbiH"/>
    <property type="match status" value="1"/>
</dbReference>
<dbReference type="InterPro" id="IPR035996">
    <property type="entry name" value="4pyrrol_Methylase_sf"/>
</dbReference>
<keyword evidence="9" id="KW-1185">Reference proteome</keyword>
<reference evidence="8 9" key="1">
    <citation type="submission" date="2013-08" db="EMBL/GenBank/DDBJ databases">
        <title>The genome sequence of Knoellia subterranea.</title>
        <authorList>
            <person name="Zhu W."/>
            <person name="Wang G."/>
        </authorList>
    </citation>
    <scope>NUCLEOTIDE SEQUENCE [LARGE SCALE GENOMIC DNA]</scope>
    <source>
        <strain evidence="8 9">KCTC 19937</strain>
    </source>
</reference>
<feature type="domain" description="Tetrapyrrole methylase" evidence="7">
    <location>
        <begin position="15"/>
        <end position="228"/>
    </location>
</feature>
<dbReference type="eggNOG" id="COG2243">
    <property type="taxonomic scope" value="Bacteria"/>
</dbReference>
<dbReference type="eggNOG" id="COG1010">
    <property type="taxonomic scope" value="Bacteria"/>
</dbReference>
<dbReference type="InterPro" id="IPR012382">
    <property type="entry name" value="CobI/CbiL"/>
</dbReference>
<sequence>MSDSATDSMAARPGHLYGVGVGPGDPGLITLRAAALIASANVVAYHRAAHRESTARSIAAGHLREGVIEEALVYPVTTGTTDHPGGYYGALADFYDECAERFRAHLDAGRSVVCLAEGDPLFYGSFMYVHDALRDDFPTEVVPGITAMSSASAAVGSGLSRHEDTVTVLPGTLPVPELARRLADTDAAVIMKLGRTFAGVREALHQAGLLDRAVYVEHASRAGQRVVPVRDVDADTVPYMSIVIVPGEDKRADAAGRAGLGSTTMARAESLVGRVRRHEHAGAEGEGERTAYELGSVAAQSATGTVHVVGLGPGPDRWLSPEAAEVLGTVQHVIGYAPYVARVPQRPGLTRHASGNTVEVDRGQHALELALAGDDVAVVSGGDAGVFGMAAAVFEAAEDPRFDGVEIEVVPGITAAHAASARAGALLGADHALISLSDRLKPWDVLLERLTSAVRADLAVALYNPRSRSRPHQLGEALDAVREVAKPDRVVVVARNVGRDGEDLHVTTLGELDPASVDMSCLVVIGATSTRVTPTGRVWTPRWVD</sequence>
<dbReference type="PANTHER" id="PTHR47036">
    <property type="entry name" value="COBALT-FACTOR III C(17)-METHYLTRANSFERASE-RELATED"/>
    <property type="match status" value="1"/>
</dbReference>
<dbReference type="RefSeq" id="WP_084764526.1">
    <property type="nucleotide sequence ID" value="NZ_AVPK01000008.1"/>
</dbReference>
<dbReference type="InterPro" id="IPR014776">
    <property type="entry name" value="4pyrrole_Mease_sub2"/>
</dbReference>
<keyword evidence="5 8" id="KW-0808">Transferase</keyword>
<dbReference type="InterPro" id="IPR014777">
    <property type="entry name" value="4pyrrole_Mease_sub1"/>
</dbReference>
<dbReference type="UniPathway" id="UPA00148"/>
<dbReference type="Gene3D" id="3.40.1010.10">
    <property type="entry name" value="Cobalt-precorrin-4 Transmethylase, Domain 1"/>
    <property type="match status" value="2"/>
</dbReference>
<dbReference type="NCBIfam" id="TIGR01467">
    <property type="entry name" value="cobI_cbiL"/>
    <property type="match status" value="1"/>
</dbReference>
<accession>A0A0A0JJ53</accession>
<dbReference type="InterPro" id="IPR006363">
    <property type="entry name" value="Cbl_synth_CobJ/CibH_dom"/>
</dbReference>
<dbReference type="InterPro" id="IPR000878">
    <property type="entry name" value="4pyrrol_Mease"/>
</dbReference>
<dbReference type="STRING" id="1385521.N803_17510"/>
<dbReference type="CDD" id="cd11646">
    <property type="entry name" value="Precorrin_3B_C17_MT"/>
    <property type="match status" value="1"/>
</dbReference>
<organism evidence="8 9">
    <name type="scientific">Knoellia subterranea KCTC 19937</name>
    <dbReference type="NCBI Taxonomy" id="1385521"/>
    <lineage>
        <taxon>Bacteria</taxon>
        <taxon>Bacillati</taxon>
        <taxon>Actinomycetota</taxon>
        <taxon>Actinomycetes</taxon>
        <taxon>Micrococcales</taxon>
        <taxon>Intrasporangiaceae</taxon>
        <taxon>Knoellia</taxon>
    </lineage>
</organism>
<feature type="domain" description="Tetrapyrrole methylase" evidence="7">
    <location>
        <begin position="305"/>
        <end position="513"/>
    </location>
</feature>
<dbReference type="InterPro" id="IPR051810">
    <property type="entry name" value="Precorrin_MeTrfase"/>
</dbReference>
<dbReference type="GO" id="GO:0030788">
    <property type="term" value="F:precorrin-2 C20-methyltransferase activity"/>
    <property type="evidence" value="ECO:0007669"/>
    <property type="project" value="InterPro"/>
</dbReference>
<evidence type="ECO:0000256" key="5">
    <source>
        <dbReference type="ARBA" id="ARBA00022679"/>
    </source>
</evidence>
<dbReference type="Pfam" id="PF00590">
    <property type="entry name" value="TP_methylase"/>
    <property type="match status" value="2"/>
</dbReference>
<keyword evidence="4 8" id="KW-0489">Methyltransferase</keyword>
<evidence type="ECO:0000256" key="1">
    <source>
        <dbReference type="ARBA" id="ARBA00004953"/>
    </source>
</evidence>
<dbReference type="SUPFAM" id="SSF53790">
    <property type="entry name" value="Tetrapyrrole methylase"/>
    <property type="match status" value="2"/>
</dbReference>
<proteinExistence type="inferred from homology"/>
<evidence type="ECO:0000256" key="2">
    <source>
        <dbReference type="ARBA" id="ARBA00005879"/>
    </source>
</evidence>
<dbReference type="InterPro" id="IPR006364">
    <property type="entry name" value="CobI/CbiL/CobIJ_dom"/>
</dbReference>
<evidence type="ECO:0000313" key="9">
    <source>
        <dbReference type="Proteomes" id="UP000030011"/>
    </source>
</evidence>
<dbReference type="EMBL" id="AVPK01000008">
    <property type="protein sequence ID" value="KGN36809.1"/>
    <property type="molecule type" value="Genomic_DNA"/>
</dbReference>
<dbReference type="GO" id="GO:0032259">
    <property type="term" value="P:methylation"/>
    <property type="evidence" value="ECO:0007669"/>
    <property type="project" value="UniProtKB-KW"/>
</dbReference>
<dbReference type="Gene3D" id="3.30.950.10">
    <property type="entry name" value="Methyltransferase, Cobalt-precorrin-4 Transmethylase, Domain 2"/>
    <property type="match status" value="2"/>
</dbReference>
<evidence type="ECO:0000313" key="8">
    <source>
        <dbReference type="EMBL" id="KGN36809.1"/>
    </source>
</evidence>
<dbReference type="GO" id="GO:0009236">
    <property type="term" value="P:cobalamin biosynthetic process"/>
    <property type="evidence" value="ECO:0007669"/>
    <property type="project" value="UniProtKB-UniPathway"/>
</dbReference>
<dbReference type="NCBIfam" id="NF004647">
    <property type="entry name" value="PRK05990.1"/>
    <property type="match status" value="1"/>
</dbReference>
<evidence type="ECO:0000256" key="3">
    <source>
        <dbReference type="ARBA" id="ARBA00022573"/>
    </source>
</evidence>
<evidence type="ECO:0000256" key="6">
    <source>
        <dbReference type="ARBA" id="ARBA00022691"/>
    </source>
</evidence>
<evidence type="ECO:0000256" key="4">
    <source>
        <dbReference type="ARBA" id="ARBA00022603"/>
    </source>
</evidence>
<comment type="caution">
    <text evidence="8">The sequence shown here is derived from an EMBL/GenBank/DDBJ whole genome shotgun (WGS) entry which is preliminary data.</text>
</comment>
<comment type="pathway">
    <text evidence="1">Cofactor biosynthesis; adenosylcobalamin biosynthesis.</text>
</comment>
<dbReference type="AlphaFoldDB" id="A0A0A0JJ53"/>
<dbReference type="CDD" id="cd11645">
    <property type="entry name" value="Precorrin_2_C20_MT"/>
    <property type="match status" value="1"/>
</dbReference>
<gene>
    <name evidence="8" type="ORF">N803_17510</name>
</gene>
<dbReference type="Proteomes" id="UP000030011">
    <property type="component" value="Unassembled WGS sequence"/>
</dbReference>
<comment type="similarity">
    <text evidence="2">Belongs to the precorrin methyltransferase family.</text>
</comment>
<keyword evidence="3" id="KW-0169">Cobalamin biosynthesis</keyword>